<comment type="similarity">
    <text evidence="1">Belongs to the LytR/CpsA/Psr (LCP) family.</text>
</comment>
<evidence type="ECO:0000313" key="6">
    <source>
        <dbReference type="Proteomes" id="UP000195437"/>
    </source>
</evidence>
<keyword evidence="3" id="KW-0472">Membrane</keyword>
<dbReference type="InterPro" id="IPR050922">
    <property type="entry name" value="LytR/CpsA/Psr_CW_biosynth"/>
</dbReference>
<organism evidence="5 6">
    <name type="scientific">Tumebacillus avium</name>
    <dbReference type="NCBI Taxonomy" id="1903704"/>
    <lineage>
        <taxon>Bacteria</taxon>
        <taxon>Bacillati</taxon>
        <taxon>Bacillota</taxon>
        <taxon>Bacilli</taxon>
        <taxon>Bacillales</taxon>
        <taxon>Alicyclobacillaceae</taxon>
        <taxon>Tumebacillus</taxon>
    </lineage>
</organism>
<dbReference type="Pfam" id="PF03816">
    <property type="entry name" value="LytR_cpsA_psr"/>
    <property type="match status" value="1"/>
</dbReference>
<evidence type="ECO:0000259" key="4">
    <source>
        <dbReference type="Pfam" id="PF03816"/>
    </source>
</evidence>
<proteinExistence type="inferred from homology"/>
<gene>
    <name evidence="5" type="ORF">CBW65_04805</name>
</gene>
<feature type="transmembrane region" description="Helical" evidence="3">
    <location>
        <begin position="12"/>
        <end position="34"/>
    </location>
</feature>
<dbReference type="AlphaFoldDB" id="A0A1Y0IJ33"/>
<dbReference type="NCBIfam" id="TIGR00350">
    <property type="entry name" value="lytR_cpsA_psr"/>
    <property type="match status" value="1"/>
</dbReference>
<evidence type="ECO:0000313" key="5">
    <source>
        <dbReference type="EMBL" id="ARU60467.1"/>
    </source>
</evidence>
<dbReference type="Proteomes" id="UP000195437">
    <property type="component" value="Chromosome"/>
</dbReference>
<dbReference type="PANTHER" id="PTHR33392">
    <property type="entry name" value="POLYISOPRENYL-TEICHOIC ACID--PEPTIDOGLYCAN TEICHOIC ACID TRANSFERASE TAGU"/>
    <property type="match status" value="1"/>
</dbReference>
<keyword evidence="3" id="KW-1133">Transmembrane helix</keyword>
<dbReference type="EMBL" id="CP021434">
    <property type="protein sequence ID" value="ARU60467.1"/>
    <property type="molecule type" value="Genomic_DNA"/>
</dbReference>
<accession>A0A1Y0IJ33</accession>
<evidence type="ECO:0000256" key="1">
    <source>
        <dbReference type="ARBA" id="ARBA00006068"/>
    </source>
</evidence>
<evidence type="ECO:0000256" key="3">
    <source>
        <dbReference type="SAM" id="Phobius"/>
    </source>
</evidence>
<feature type="region of interest" description="Disordered" evidence="2">
    <location>
        <begin position="64"/>
        <end position="128"/>
    </location>
</feature>
<feature type="compositionally biased region" description="Polar residues" evidence="2">
    <location>
        <begin position="77"/>
        <end position="110"/>
    </location>
</feature>
<protein>
    <recommendedName>
        <fullName evidence="4">Cell envelope-related transcriptional attenuator domain-containing protein</fullName>
    </recommendedName>
</protein>
<sequence>MNKRSPNRRRFWMASWVVLCIAVAFTIGGLYQFYRVATQIYEPDPSHLAGEAQQFSLSDNSTQYLHYLQGGNPPPDSIQQGNTNAVTDNLSSSQNGNQTSDQTGAQSGQPGMQPDRPKASSVRRQALAEKKSKKVETFLLLGVDSRQRGEQARADTILLATVPEAGGNVHLLSIPRDTYVNVAGHGYTKINHAMSWGGLALLKRTVQDFIGVPVDHTVLVDFEGFRKVVDKIGGLDLKAEKTMHYDDPTDGTAIHIAQGQKLSSGKLALDYARFRNDAEADTGRMRRQQQVIRAMIQQGGKPDNWGRMFKLADIVGEHVKTDVPPREWVRLVMSYAYNKPEQIKTLKIDGVNRISDQDQLWYFFVGDGERQRIHGVLDQLRRGNA</sequence>
<keyword evidence="6" id="KW-1185">Reference proteome</keyword>
<dbReference type="KEGG" id="tum:CBW65_04805"/>
<keyword evidence="3" id="KW-0812">Transmembrane</keyword>
<dbReference type="PANTHER" id="PTHR33392:SF6">
    <property type="entry name" value="POLYISOPRENYL-TEICHOIC ACID--PEPTIDOGLYCAN TEICHOIC ACID TRANSFERASE TAGU"/>
    <property type="match status" value="1"/>
</dbReference>
<evidence type="ECO:0000256" key="2">
    <source>
        <dbReference type="SAM" id="MobiDB-lite"/>
    </source>
</evidence>
<dbReference type="InterPro" id="IPR004474">
    <property type="entry name" value="LytR_CpsA_psr"/>
</dbReference>
<dbReference type="Gene3D" id="3.40.630.190">
    <property type="entry name" value="LCP protein"/>
    <property type="match status" value="1"/>
</dbReference>
<reference evidence="6" key="1">
    <citation type="submission" date="2017-05" db="EMBL/GenBank/DDBJ databases">
        <authorList>
            <person name="Sung H."/>
        </authorList>
    </citation>
    <scope>NUCLEOTIDE SEQUENCE [LARGE SCALE GENOMIC DNA]</scope>
    <source>
        <strain evidence="6">AR23208</strain>
    </source>
</reference>
<feature type="domain" description="Cell envelope-related transcriptional attenuator" evidence="4">
    <location>
        <begin position="153"/>
        <end position="298"/>
    </location>
</feature>
<name>A0A1Y0IJ33_9BACL</name>